<dbReference type="PANTHER" id="PTHR43827">
    <property type="entry name" value="2,5-DIKETO-D-GLUCONIC ACID REDUCTASE"/>
    <property type="match status" value="1"/>
</dbReference>
<gene>
    <name evidence="5" type="ORF">GCM10009851_11580</name>
</gene>
<dbReference type="PRINTS" id="PR00069">
    <property type="entry name" value="ALDKETRDTASE"/>
</dbReference>
<evidence type="ECO:0000256" key="2">
    <source>
        <dbReference type="ARBA" id="ARBA00022857"/>
    </source>
</evidence>
<organism evidence="5 6">
    <name type="scientific">Herbiconiux moechotypicola</name>
    <dbReference type="NCBI Taxonomy" id="637393"/>
    <lineage>
        <taxon>Bacteria</taxon>
        <taxon>Bacillati</taxon>
        <taxon>Actinomycetota</taxon>
        <taxon>Actinomycetes</taxon>
        <taxon>Micrococcales</taxon>
        <taxon>Microbacteriaceae</taxon>
        <taxon>Herbiconiux</taxon>
    </lineage>
</organism>
<protein>
    <submittedName>
        <fullName evidence="5">Aldo/keto reductase</fullName>
    </submittedName>
</protein>
<dbReference type="PROSITE" id="PS00063">
    <property type="entry name" value="ALDOKETO_REDUCTASE_3"/>
    <property type="match status" value="1"/>
</dbReference>
<evidence type="ECO:0000259" key="4">
    <source>
        <dbReference type="Pfam" id="PF00248"/>
    </source>
</evidence>
<dbReference type="PROSITE" id="PS00798">
    <property type="entry name" value="ALDOKETO_REDUCTASE_1"/>
    <property type="match status" value="1"/>
</dbReference>
<dbReference type="SUPFAM" id="SSF51430">
    <property type="entry name" value="NAD(P)-linked oxidoreductase"/>
    <property type="match status" value="1"/>
</dbReference>
<dbReference type="EMBL" id="BAAAQY010000003">
    <property type="protein sequence ID" value="GAA2228792.1"/>
    <property type="molecule type" value="Genomic_DNA"/>
</dbReference>
<comment type="similarity">
    <text evidence="1">Belongs to the aldo/keto reductase family.</text>
</comment>
<proteinExistence type="inferred from homology"/>
<keyword evidence="3" id="KW-0560">Oxidoreductase</keyword>
<keyword evidence="2" id="KW-0521">NADP</keyword>
<evidence type="ECO:0000256" key="3">
    <source>
        <dbReference type="ARBA" id="ARBA00023002"/>
    </source>
</evidence>
<evidence type="ECO:0000256" key="1">
    <source>
        <dbReference type="ARBA" id="ARBA00007905"/>
    </source>
</evidence>
<dbReference type="InterPro" id="IPR023210">
    <property type="entry name" value="NADP_OxRdtase_dom"/>
</dbReference>
<dbReference type="InterPro" id="IPR020471">
    <property type="entry name" value="AKR"/>
</dbReference>
<reference evidence="5 6" key="1">
    <citation type="journal article" date="2019" name="Int. J. Syst. Evol. Microbiol.">
        <title>The Global Catalogue of Microorganisms (GCM) 10K type strain sequencing project: providing services to taxonomists for standard genome sequencing and annotation.</title>
        <authorList>
            <consortium name="The Broad Institute Genomics Platform"/>
            <consortium name="The Broad Institute Genome Sequencing Center for Infectious Disease"/>
            <person name="Wu L."/>
            <person name="Ma J."/>
        </authorList>
    </citation>
    <scope>NUCLEOTIDE SEQUENCE [LARGE SCALE GENOMIC DNA]</scope>
    <source>
        <strain evidence="5 6">JCM 16117</strain>
    </source>
</reference>
<evidence type="ECO:0000313" key="5">
    <source>
        <dbReference type="EMBL" id="GAA2228792.1"/>
    </source>
</evidence>
<dbReference type="PIRSF" id="PIRSF000097">
    <property type="entry name" value="AKR"/>
    <property type="match status" value="1"/>
</dbReference>
<dbReference type="Gene3D" id="3.20.20.100">
    <property type="entry name" value="NADP-dependent oxidoreductase domain"/>
    <property type="match status" value="1"/>
</dbReference>
<dbReference type="Proteomes" id="UP001500929">
    <property type="component" value="Unassembled WGS sequence"/>
</dbReference>
<name>A0ABN3DE76_9MICO</name>
<dbReference type="InterPro" id="IPR018170">
    <property type="entry name" value="Aldo/ket_reductase_CS"/>
</dbReference>
<dbReference type="RefSeq" id="WP_259478665.1">
    <property type="nucleotide sequence ID" value="NZ_BAAAQY010000003.1"/>
</dbReference>
<feature type="domain" description="NADP-dependent oxidoreductase" evidence="4">
    <location>
        <begin position="25"/>
        <end position="264"/>
    </location>
</feature>
<dbReference type="PANTHER" id="PTHR43827:SF3">
    <property type="entry name" value="NADP-DEPENDENT OXIDOREDUCTASE DOMAIN-CONTAINING PROTEIN"/>
    <property type="match status" value="1"/>
</dbReference>
<sequence>MTSTTPTLLLNNGVEIPQEGFGVFRVDPHETARVVRDAIEVGYRHIDTASIYGNEQGVGQAIAEVITSGVAARDELFITTKLWNSDQADVEAAFAASLERLGLDYVDLYLIHWPAPALGNFEVAWKGLEAIAASGRARAIGVSNFLVPHLEALMGETSIVPAVNQIELHVDFQQAELRAFHARHGIATEAWGPLGQGAINASPELAAIARAHGATVPQAILKWHLQVGNIVIPKSNNRERMRENLDLGGFELGRSELETIAALDRAEAGRIGAHPHEVN</sequence>
<comment type="caution">
    <text evidence="5">The sequence shown here is derived from an EMBL/GenBank/DDBJ whole genome shotgun (WGS) entry which is preliminary data.</text>
</comment>
<dbReference type="PROSITE" id="PS00062">
    <property type="entry name" value="ALDOKETO_REDUCTASE_2"/>
    <property type="match status" value="1"/>
</dbReference>
<dbReference type="InterPro" id="IPR036812">
    <property type="entry name" value="NAD(P)_OxRdtase_dom_sf"/>
</dbReference>
<keyword evidence="6" id="KW-1185">Reference proteome</keyword>
<dbReference type="Pfam" id="PF00248">
    <property type="entry name" value="Aldo_ket_red"/>
    <property type="match status" value="1"/>
</dbReference>
<accession>A0ABN3DE76</accession>
<evidence type="ECO:0000313" key="6">
    <source>
        <dbReference type="Proteomes" id="UP001500929"/>
    </source>
</evidence>